<feature type="transmembrane region" description="Helical" evidence="4">
    <location>
        <begin position="486"/>
        <end position="507"/>
    </location>
</feature>
<dbReference type="InParanoid" id="A0A7M7HQN4"/>
<dbReference type="FunFam" id="3.40.50.2000:FF:000050">
    <property type="entry name" value="UDP-glucuronosyltransferase"/>
    <property type="match status" value="1"/>
</dbReference>
<dbReference type="InterPro" id="IPR002213">
    <property type="entry name" value="UDP_glucos_trans"/>
</dbReference>
<feature type="chain" id="PRO_5029588953" description="Glucuronosyltransferase" evidence="5">
    <location>
        <begin position="25"/>
        <end position="527"/>
    </location>
</feature>
<keyword evidence="4" id="KW-0472">Membrane</keyword>
<dbReference type="CDD" id="cd03784">
    <property type="entry name" value="GT1_Gtf-like"/>
    <property type="match status" value="1"/>
</dbReference>
<evidence type="ECO:0000313" key="7">
    <source>
        <dbReference type="Proteomes" id="UP000007110"/>
    </source>
</evidence>
<name>A0A7M7HQN4_STRPU</name>
<keyword evidence="3" id="KW-0808">Transferase</keyword>
<dbReference type="Pfam" id="PF00201">
    <property type="entry name" value="UDPGT"/>
    <property type="match status" value="1"/>
</dbReference>
<dbReference type="PANTHER" id="PTHR48043">
    <property type="entry name" value="EG:EG0003.4 PROTEIN-RELATED"/>
    <property type="match status" value="1"/>
</dbReference>
<dbReference type="GO" id="GO:0008194">
    <property type="term" value="F:UDP-glycosyltransferase activity"/>
    <property type="evidence" value="ECO:0000318"/>
    <property type="project" value="GO_Central"/>
</dbReference>
<dbReference type="Proteomes" id="UP000007110">
    <property type="component" value="Unassembled WGS sequence"/>
</dbReference>
<evidence type="ECO:0000313" key="6">
    <source>
        <dbReference type="EnsemblMetazoa" id="XP_011679713"/>
    </source>
</evidence>
<dbReference type="InterPro" id="IPR050271">
    <property type="entry name" value="UDP-glycosyltransferase"/>
</dbReference>
<dbReference type="PANTHER" id="PTHR48043:SF145">
    <property type="entry name" value="FI06409P-RELATED"/>
    <property type="match status" value="1"/>
</dbReference>
<dbReference type="EnsemblMetazoa" id="XM_011681411">
    <property type="protein sequence ID" value="XP_011679713"/>
    <property type="gene ID" value="LOC575220"/>
</dbReference>
<keyword evidence="4" id="KW-1133">Transmembrane helix</keyword>
<evidence type="ECO:0000256" key="3">
    <source>
        <dbReference type="ARBA" id="ARBA00022679"/>
    </source>
</evidence>
<feature type="signal peptide" evidence="5">
    <location>
        <begin position="1"/>
        <end position="24"/>
    </location>
</feature>
<sequence>MAQPRNVLLGSLIIVMFVISYTSANNILVNPMIGKGSHFYTSAAIGEQLIHRGYNVTFLLGSAFENHARSSRYGHMFHWEVFKHPIPTQAVHDMFANLSKLISDSARDVTYELPVQSVLQEARLNDCRALLEDEALIGRLRAANFSAVLFDYTWVCGAMVGELLDLPYFVFFIFPYSCHVTSIEGSSFHPAYIPSMMTSYSNKMNFKERVINSLVYTLLEKILGPNLVAPYKELTLRFGIPDPLELLTNSKLWLVNSDFVGEFPCAFAPNVIQVGGLTTRAAEELPADIEDFIQGSGDDGIIICAFGTFLILDDSNLHVIRIFAEAFDRLPQRVIWLLKTPPPFPIPANIKILPWLPQNDILGHPQTRALFFHGGQNSYYEAIYHGVPVVVMPIFGDQNDVATRIVHHGLGLKLDKGFMNAENLYDALHEVTTNATYTKTAKRMSSAFQDRPMRPAERAAFWIDHAIKHGTNNLEIPVHTLNPFQYYLIDVISFILVVVFFFFYIVFKCCMLICSKACNCYIKSKID</sequence>
<proteinExistence type="inferred from homology"/>
<reference evidence="6" key="2">
    <citation type="submission" date="2021-01" db="UniProtKB">
        <authorList>
            <consortium name="EnsemblMetazoa"/>
        </authorList>
    </citation>
    <scope>IDENTIFICATION</scope>
</reference>
<keyword evidence="5" id="KW-0732">Signal</keyword>
<dbReference type="KEGG" id="spu:575220"/>
<evidence type="ECO:0000256" key="2">
    <source>
        <dbReference type="ARBA" id="ARBA00022676"/>
    </source>
</evidence>
<dbReference type="RefSeq" id="XP_011679713.2">
    <property type="nucleotide sequence ID" value="XM_011681411.2"/>
</dbReference>
<reference evidence="7" key="1">
    <citation type="submission" date="2015-02" db="EMBL/GenBank/DDBJ databases">
        <title>Genome sequencing for Strongylocentrotus purpuratus.</title>
        <authorList>
            <person name="Murali S."/>
            <person name="Liu Y."/>
            <person name="Vee V."/>
            <person name="English A."/>
            <person name="Wang M."/>
            <person name="Skinner E."/>
            <person name="Han Y."/>
            <person name="Muzny D.M."/>
            <person name="Worley K.C."/>
            <person name="Gibbs R.A."/>
        </authorList>
    </citation>
    <scope>NUCLEOTIDE SEQUENCE</scope>
</reference>
<organism evidence="6 7">
    <name type="scientific">Strongylocentrotus purpuratus</name>
    <name type="common">Purple sea urchin</name>
    <dbReference type="NCBI Taxonomy" id="7668"/>
    <lineage>
        <taxon>Eukaryota</taxon>
        <taxon>Metazoa</taxon>
        <taxon>Echinodermata</taxon>
        <taxon>Eleutherozoa</taxon>
        <taxon>Echinozoa</taxon>
        <taxon>Echinoidea</taxon>
        <taxon>Euechinoidea</taxon>
        <taxon>Echinacea</taxon>
        <taxon>Camarodonta</taxon>
        <taxon>Echinidea</taxon>
        <taxon>Strongylocentrotidae</taxon>
        <taxon>Strongylocentrotus</taxon>
    </lineage>
</organism>
<accession>A0A7M7HQN4</accession>
<dbReference type="OrthoDB" id="5835829at2759"/>
<dbReference type="GeneID" id="575220"/>
<dbReference type="OMA" id="VIDIRHI"/>
<evidence type="ECO:0000256" key="4">
    <source>
        <dbReference type="SAM" id="Phobius"/>
    </source>
</evidence>
<evidence type="ECO:0000256" key="1">
    <source>
        <dbReference type="ARBA" id="ARBA00009995"/>
    </source>
</evidence>
<evidence type="ECO:0008006" key="8">
    <source>
        <dbReference type="Google" id="ProtNLM"/>
    </source>
</evidence>
<protein>
    <recommendedName>
        <fullName evidence="8">Glucuronosyltransferase</fullName>
    </recommendedName>
</protein>
<evidence type="ECO:0000256" key="5">
    <source>
        <dbReference type="SAM" id="SignalP"/>
    </source>
</evidence>
<dbReference type="SUPFAM" id="SSF53756">
    <property type="entry name" value="UDP-Glycosyltransferase/glycogen phosphorylase"/>
    <property type="match status" value="1"/>
</dbReference>
<keyword evidence="4" id="KW-0812">Transmembrane</keyword>
<keyword evidence="7" id="KW-1185">Reference proteome</keyword>
<dbReference type="FunFam" id="3.40.50.2000:FF:000477">
    <property type="entry name" value="Uncharacterized protein"/>
    <property type="match status" value="1"/>
</dbReference>
<dbReference type="Gene3D" id="3.40.50.2000">
    <property type="entry name" value="Glycogen Phosphorylase B"/>
    <property type="match status" value="2"/>
</dbReference>
<dbReference type="AlphaFoldDB" id="A0A7M7HQN4"/>
<keyword evidence="2" id="KW-0328">Glycosyltransferase</keyword>
<comment type="similarity">
    <text evidence="1">Belongs to the UDP-glycosyltransferase family.</text>
</comment>